<protein>
    <submittedName>
        <fullName evidence="1">Uncharacterized protein</fullName>
    </submittedName>
</protein>
<proteinExistence type="predicted"/>
<organism evidence="1 2">
    <name type="scientific">Timema podura</name>
    <name type="common">Walking stick</name>
    <dbReference type="NCBI Taxonomy" id="61482"/>
    <lineage>
        <taxon>Eukaryota</taxon>
        <taxon>Metazoa</taxon>
        <taxon>Ecdysozoa</taxon>
        <taxon>Arthropoda</taxon>
        <taxon>Hexapoda</taxon>
        <taxon>Insecta</taxon>
        <taxon>Pterygota</taxon>
        <taxon>Neoptera</taxon>
        <taxon>Polyneoptera</taxon>
        <taxon>Phasmatodea</taxon>
        <taxon>Timematodea</taxon>
        <taxon>Timematoidea</taxon>
        <taxon>Timematidae</taxon>
        <taxon>Timema</taxon>
    </lineage>
</organism>
<evidence type="ECO:0000313" key="1">
    <source>
        <dbReference type="EMBL" id="CAG2068422.1"/>
    </source>
</evidence>
<comment type="caution">
    <text evidence="1">The sequence shown here is derived from an EMBL/GenBank/DDBJ whole genome shotgun (WGS) entry which is preliminary data.</text>
</comment>
<keyword evidence="2" id="KW-1185">Reference proteome</keyword>
<dbReference type="Proteomes" id="UP001153148">
    <property type="component" value="Unassembled WGS sequence"/>
</dbReference>
<accession>A0ABN7PMQ5</accession>
<sequence>MLTIMLTTKDYITQRSPHT</sequence>
<reference evidence="1" key="1">
    <citation type="submission" date="2021-03" db="EMBL/GenBank/DDBJ databases">
        <authorList>
            <person name="Tran Van P."/>
        </authorList>
    </citation>
    <scope>NUCLEOTIDE SEQUENCE</scope>
</reference>
<gene>
    <name evidence="1" type="ORF">TPAB3V08_LOCUS15365</name>
</gene>
<dbReference type="EMBL" id="CAJPIN010089837">
    <property type="protein sequence ID" value="CAG2068422.1"/>
    <property type="molecule type" value="Genomic_DNA"/>
</dbReference>
<name>A0ABN7PMQ5_TIMPD</name>
<evidence type="ECO:0000313" key="2">
    <source>
        <dbReference type="Proteomes" id="UP001153148"/>
    </source>
</evidence>